<dbReference type="Proteomes" id="UP000828390">
    <property type="component" value="Unassembled WGS sequence"/>
</dbReference>
<evidence type="ECO:0000313" key="2">
    <source>
        <dbReference type="Proteomes" id="UP000828390"/>
    </source>
</evidence>
<keyword evidence="2" id="KW-1185">Reference proteome</keyword>
<reference evidence="1" key="2">
    <citation type="submission" date="2020-11" db="EMBL/GenBank/DDBJ databases">
        <authorList>
            <person name="McCartney M.A."/>
            <person name="Auch B."/>
            <person name="Kono T."/>
            <person name="Mallez S."/>
            <person name="Becker A."/>
            <person name="Gohl D.M."/>
            <person name="Silverstein K.A.T."/>
            <person name="Koren S."/>
            <person name="Bechman K.B."/>
            <person name="Herman A."/>
            <person name="Abrahante J.E."/>
            <person name="Garbe J."/>
        </authorList>
    </citation>
    <scope>NUCLEOTIDE SEQUENCE</scope>
    <source>
        <strain evidence="1">Duluth1</strain>
        <tissue evidence="1">Whole animal</tissue>
    </source>
</reference>
<dbReference type="Gene3D" id="2.80.10.50">
    <property type="match status" value="1"/>
</dbReference>
<organism evidence="1 2">
    <name type="scientific">Dreissena polymorpha</name>
    <name type="common">Zebra mussel</name>
    <name type="synonym">Mytilus polymorpha</name>
    <dbReference type="NCBI Taxonomy" id="45954"/>
    <lineage>
        <taxon>Eukaryota</taxon>
        <taxon>Metazoa</taxon>
        <taxon>Spiralia</taxon>
        <taxon>Lophotrochozoa</taxon>
        <taxon>Mollusca</taxon>
        <taxon>Bivalvia</taxon>
        <taxon>Autobranchia</taxon>
        <taxon>Heteroconchia</taxon>
        <taxon>Euheterodonta</taxon>
        <taxon>Imparidentia</taxon>
        <taxon>Neoheterodontei</taxon>
        <taxon>Myida</taxon>
        <taxon>Dreissenoidea</taxon>
        <taxon>Dreissenidae</taxon>
        <taxon>Dreissena</taxon>
    </lineage>
</organism>
<sequence length="68" mass="8071">MSETFFIKHLSSGRFFYPKGGWSNPGNDTEIVLHSDVHANMHWKFVLVKDYWGYIEHVARSFIRREVV</sequence>
<protein>
    <submittedName>
        <fullName evidence="1">Uncharacterized protein</fullName>
    </submittedName>
</protein>
<dbReference type="EMBL" id="JAIWYP010000003">
    <property type="protein sequence ID" value="KAH3846806.1"/>
    <property type="molecule type" value="Genomic_DNA"/>
</dbReference>
<name>A0A9D4KXK4_DREPO</name>
<dbReference type="AlphaFoldDB" id="A0A9D4KXK4"/>
<gene>
    <name evidence="1" type="ORF">DPMN_089113</name>
</gene>
<proteinExistence type="predicted"/>
<comment type="caution">
    <text evidence="1">The sequence shown here is derived from an EMBL/GenBank/DDBJ whole genome shotgun (WGS) entry which is preliminary data.</text>
</comment>
<evidence type="ECO:0000313" key="1">
    <source>
        <dbReference type="EMBL" id="KAH3846806.1"/>
    </source>
</evidence>
<reference evidence="1" key="1">
    <citation type="journal article" date="2019" name="bioRxiv">
        <title>The Genome of the Zebra Mussel, Dreissena polymorpha: A Resource for Invasive Species Research.</title>
        <authorList>
            <person name="McCartney M.A."/>
            <person name="Auch B."/>
            <person name="Kono T."/>
            <person name="Mallez S."/>
            <person name="Zhang Y."/>
            <person name="Obille A."/>
            <person name="Becker A."/>
            <person name="Abrahante J.E."/>
            <person name="Garbe J."/>
            <person name="Badalamenti J.P."/>
            <person name="Herman A."/>
            <person name="Mangelson H."/>
            <person name="Liachko I."/>
            <person name="Sullivan S."/>
            <person name="Sone E.D."/>
            <person name="Koren S."/>
            <person name="Silverstein K.A.T."/>
            <person name="Beckman K.B."/>
            <person name="Gohl D.M."/>
        </authorList>
    </citation>
    <scope>NUCLEOTIDE SEQUENCE</scope>
    <source>
        <strain evidence="1">Duluth1</strain>
        <tissue evidence="1">Whole animal</tissue>
    </source>
</reference>
<accession>A0A9D4KXK4</accession>